<organism evidence="1 2">
    <name type="scientific">Smallanthus sonchifolius</name>
    <dbReference type="NCBI Taxonomy" id="185202"/>
    <lineage>
        <taxon>Eukaryota</taxon>
        <taxon>Viridiplantae</taxon>
        <taxon>Streptophyta</taxon>
        <taxon>Embryophyta</taxon>
        <taxon>Tracheophyta</taxon>
        <taxon>Spermatophyta</taxon>
        <taxon>Magnoliopsida</taxon>
        <taxon>eudicotyledons</taxon>
        <taxon>Gunneridae</taxon>
        <taxon>Pentapetalae</taxon>
        <taxon>asterids</taxon>
        <taxon>campanulids</taxon>
        <taxon>Asterales</taxon>
        <taxon>Asteraceae</taxon>
        <taxon>Asteroideae</taxon>
        <taxon>Heliantheae alliance</taxon>
        <taxon>Millerieae</taxon>
        <taxon>Smallanthus</taxon>
    </lineage>
</organism>
<sequence length="213" mass="23386">MDVDPSKVSVGNMLAALDGESGLNPFDQSIETGTRFTGLDILASVKCTALVEARLDLYPHDPMSEDVVVPAQANPREAAMQLRDGASYKDMLVCQLNWEHIEGVRLLPASILSNPSPSGSTSATVIESALEKDYGITGEQKAAITNRLLGPSKAGRAVDMLDWEQGEHNYFEDQVKILGLEYDFNQLKSGMPKAQKLIYNNRVAYRYAPFHKP</sequence>
<gene>
    <name evidence="1" type="ORF">L1987_53941</name>
</gene>
<proteinExistence type="predicted"/>
<evidence type="ECO:0000313" key="2">
    <source>
        <dbReference type="Proteomes" id="UP001056120"/>
    </source>
</evidence>
<protein>
    <submittedName>
        <fullName evidence="1">Uncharacterized protein</fullName>
    </submittedName>
</protein>
<dbReference type="Proteomes" id="UP001056120">
    <property type="component" value="Linkage Group LG18"/>
</dbReference>
<keyword evidence="2" id="KW-1185">Reference proteome</keyword>
<comment type="caution">
    <text evidence="1">The sequence shown here is derived from an EMBL/GenBank/DDBJ whole genome shotgun (WGS) entry which is preliminary data.</text>
</comment>
<evidence type="ECO:0000313" key="1">
    <source>
        <dbReference type="EMBL" id="KAI3754163.1"/>
    </source>
</evidence>
<dbReference type="EMBL" id="CM042035">
    <property type="protein sequence ID" value="KAI3754163.1"/>
    <property type="molecule type" value="Genomic_DNA"/>
</dbReference>
<accession>A0ACB9E592</accession>
<reference evidence="2" key="1">
    <citation type="journal article" date="2022" name="Mol. Ecol. Resour.">
        <title>The genomes of chicory, endive, great burdock and yacon provide insights into Asteraceae palaeo-polyploidization history and plant inulin production.</title>
        <authorList>
            <person name="Fan W."/>
            <person name="Wang S."/>
            <person name="Wang H."/>
            <person name="Wang A."/>
            <person name="Jiang F."/>
            <person name="Liu H."/>
            <person name="Zhao H."/>
            <person name="Xu D."/>
            <person name="Zhang Y."/>
        </authorList>
    </citation>
    <scope>NUCLEOTIDE SEQUENCE [LARGE SCALE GENOMIC DNA]</scope>
    <source>
        <strain evidence="2">cv. Yunnan</strain>
    </source>
</reference>
<name>A0ACB9E592_9ASTR</name>
<reference evidence="1 2" key="2">
    <citation type="journal article" date="2022" name="Mol. Ecol. Resour.">
        <title>The genomes of chicory, endive, great burdock and yacon provide insights into Asteraceae paleo-polyploidization history and plant inulin production.</title>
        <authorList>
            <person name="Fan W."/>
            <person name="Wang S."/>
            <person name="Wang H."/>
            <person name="Wang A."/>
            <person name="Jiang F."/>
            <person name="Liu H."/>
            <person name="Zhao H."/>
            <person name="Xu D."/>
            <person name="Zhang Y."/>
        </authorList>
    </citation>
    <scope>NUCLEOTIDE SEQUENCE [LARGE SCALE GENOMIC DNA]</scope>
    <source>
        <strain evidence="2">cv. Yunnan</strain>
        <tissue evidence="1">Leaves</tissue>
    </source>
</reference>